<feature type="transmembrane region" description="Helical" evidence="2">
    <location>
        <begin position="211"/>
        <end position="231"/>
    </location>
</feature>
<feature type="transmembrane region" description="Helical" evidence="2">
    <location>
        <begin position="480"/>
        <end position="498"/>
    </location>
</feature>
<evidence type="ECO:0000313" key="4">
    <source>
        <dbReference type="Proteomes" id="UP001052739"/>
    </source>
</evidence>
<evidence type="ECO:0000256" key="2">
    <source>
        <dbReference type="SAM" id="Phobius"/>
    </source>
</evidence>
<evidence type="ECO:0000256" key="1">
    <source>
        <dbReference type="SAM" id="MobiDB-lite"/>
    </source>
</evidence>
<comment type="caution">
    <text evidence="3">The sequence shown here is derived from an EMBL/GenBank/DDBJ whole genome shotgun (WGS) entry which is preliminary data.</text>
</comment>
<organism evidence="3 4">
    <name type="scientific">Streptomyces hydrogenans</name>
    <dbReference type="NCBI Taxonomy" id="1873719"/>
    <lineage>
        <taxon>Bacteria</taxon>
        <taxon>Bacillati</taxon>
        <taxon>Actinomycetota</taxon>
        <taxon>Actinomycetes</taxon>
        <taxon>Kitasatosporales</taxon>
        <taxon>Streptomycetaceae</taxon>
        <taxon>Streptomyces</taxon>
    </lineage>
</organism>
<name>A0ABQ3PEZ5_9ACTN</name>
<dbReference type="Proteomes" id="UP001052739">
    <property type="component" value="Unassembled WGS sequence"/>
</dbReference>
<gene>
    <name evidence="3" type="ORF">Shyd_49660</name>
</gene>
<dbReference type="EMBL" id="BNDW01000040">
    <property type="protein sequence ID" value="GHI23595.1"/>
    <property type="molecule type" value="Genomic_DNA"/>
</dbReference>
<proteinExistence type="predicted"/>
<keyword evidence="2" id="KW-0812">Transmembrane</keyword>
<feature type="transmembrane region" description="Helical" evidence="2">
    <location>
        <begin position="263"/>
        <end position="280"/>
    </location>
</feature>
<keyword evidence="4" id="KW-1185">Reference proteome</keyword>
<feature type="transmembrane region" description="Helical" evidence="2">
    <location>
        <begin position="449"/>
        <end position="468"/>
    </location>
</feature>
<feature type="transmembrane region" description="Helical" evidence="2">
    <location>
        <begin position="338"/>
        <end position="362"/>
    </location>
</feature>
<feature type="transmembrane region" description="Helical" evidence="2">
    <location>
        <begin position="399"/>
        <end position="418"/>
    </location>
</feature>
<feature type="region of interest" description="Disordered" evidence="1">
    <location>
        <begin position="1"/>
        <end position="63"/>
    </location>
</feature>
<feature type="transmembrane region" description="Helical" evidence="2">
    <location>
        <begin position="70"/>
        <end position="87"/>
    </location>
</feature>
<dbReference type="RefSeq" id="WP_190221961.1">
    <property type="nucleotide sequence ID" value="NZ_BNBS01000007.1"/>
</dbReference>
<sequence length="637" mass="69123">MSGYHRRARTEAAGPGSGRDAPDGATARPGSPGSPEDPEGPGPGDGPHGPARSDPAPPPARTRATTVRVWTARLILPLSVALWLLSLRAVPLDRMRDLGLLQVLPPLFWTAAALLTLGFCLALGDRRTHSAWLTGYVLALIALIHATPTLLYPTLRYSWAWKHLAVIDAMIRHGGEVPDAGKFSVYNDWPGFFQLHALFLRTTGLDSAVGYASWTPPFANALLLAPLLLLYRSVTRDRRMVWGAVWIFYSCSWVGQDYFAPQSFAFLLFLTVMALLFRQLRSSALPRPDPRRRDGWPPGLLVGVVLIVAAIVVSHPLTPLMLISALALLSLPRRSRRLAVPVLIAAVVLTAVWDATVARSYISVNITNLIQSLTEPDKNVSSGLAALGDAAPGQILLSWVDRGLSAAVAVLALAGLLARRWTRRTGLPLLAAAPLPLLAVNAYGGEMLFRAYLFALPAAAFLVAALLLPPGARRPVPYTLAVYPLILAMTGALFFGYYGKEAVNHYTLDEVAAARYVVEHAPPGSTIVTLTADVPDLDLDYEVHRRVQLAYQDPDDQRVLVRDPLEGVTGFVFGATEERPAYVVLSRAQDMNLYVTGALPTEVSGRLRTALDGARGFTLVYENDDAAVYRYVTPPPR</sequence>
<evidence type="ECO:0008006" key="5">
    <source>
        <dbReference type="Google" id="ProtNLM"/>
    </source>
</evidence>
<accession>A0ABQ3PEZ5</accession>
<reference evidence="3" key="1">
    <citation type="submission" date="2024-05" db="EMBL/GenBank/DDBJ databases">
        <title>Whole genome shotgun sequence of Streptomyces hydrogenans NBRC 13475.</title>
        <authorList>
            <person name="Komaki H."/>
            <person name="Tamura T."/>
        </authorList>
    </citation>
    <scope>NUCLEOTIDE SEQUENCE</scope>
    <source>
        <strain evidence="3">NBRC 13475</strain>
    </source>
</reference>
<keyword evidence="2" id="KW-1133">Transmembrane helix</keyword>
<keyword evidence="2" id="KW-0472">Membrane</keyword>
<feature type="transmembrane region" description="Helical" evidence="2">
    <location>
        <begin position="107"/>
        <end position="124"/>
    </location>
</feature>
<evidence type="ECO:0000313" key="3">
    <source>
        <dbReference type="EMBL" id="GHI23595.1"/>
    </source>
</evidence>
<feature type="transmembrane region" description="Helical" evidence="2">
    <location>
        <begin position="131"/>
        <end position="152"/>
    </location>
</feature>
<feature type="transmembrane region" description="Helical" evidence="2">
    <location>
        <begin position="300"/>
        <end position="331"/>
    </location>
</feature>
<protein>
    <recommendedName>
        <fullName evidence="5">Glycosyltransferase</fullName>
    </recommendedName>
</protein>